<accession>A0A427AS93</accession>
<comment type="caution">
    <text evidence="1">The sequence shown here is derived from an EMBL/GenBank/DDBJ whole genome shotgun (WGS) entry which is preliminary data.</text>
</comment>
<proteinExistence type="predicted"/>
<evidence type="ECO:0000313" key="1">
    <source>
        <dbReference type="EMBL" id="RRT79071.1"/>
    </source>
</evidence>
<reference evidence="1 2" key="1">
    <citation type="journal article" date="2014" name="Agronomy (Basel)">
        <title>A Draft Genome Sequence for Ensete ventricosum, the Drought-Tolerant Tree Against Hunger.</title>
        <authorList>
            <person name="Harrison J."/>
            <person name="Moore K.A."/>
            <person name="Paszkiewicz K."/>
            <person name="Jones T."/>
            <person name="Grant M."/>
            <person name="Ambacheew D."/>
            <person name="Muzemil S."/>
            <person name="Studholme D.J."/>
        </authorList>
    </citation>
    <scope>NUCLEOTIDE SEQUENCE [LARGE SCALE GENOMIC DNA]</scope>
</reference>
<gene>
    <name evidence="1" type="ORF">B296_00019523</name>
</gene>
<dbReference type="AlphaFoldDB" id="A0A427AS93"/>
<name>A0A427AS93_ENSVE</name>
<organism evidence="1 2">
    <name type="scientific">Ensete ventricosum</name>
    <name type="common">Abyssinian banana</name>
    <name type="synonym">Musa ensete</name>
    <dbReference type="NCBI Taxonomy" id="4639"/>
    <lineage>
        <taxon>Eukaryota</taxon>
        <taxon>Viridiplantae</taxon>
        <taxon>Streptophyta</taxon>
        <taxon>Embryophyta</taxon>
        <taxon>Tracheophyta</taxon>
        <taxon>Spermatophyta</taxon>
        <taxon>Magnoliopsida</taxon>
        <taxon>Liliopsida</taxon>
        <taxon>Zingiberales</taxon>
        <taxon>Musaceae</taxon>
        <taxon>Ensete</taxon>
    </lineage>
</organism>
<protein>
    <submittedName>
        <fullName evidence="1">Uncharacterized protein</fullName>
    </submittedName>
</protein>
<sequence length="80" mass="8778">MYSNGVFLYREHHLLSCSLLWLLVLFRTSIARSLALSLTNPSPLAFSATQSRGCSSAHRSTKRASDLELISSVSFGSSRS</sequence>
<dbReference type="EMBL" id="AMZH03001502">
    <property type="protein sequence ID" value="RRT79071.1"/>
    <property type="molecule type" value="Genomic_DNA"/>
</dbReference>
<evidence type="ECO:0000313" key="2">
    <source>
        <dbReference type="Proteomes" id="UP000287651"/>
    </source>
</evidence>
<dbReference type="Proteomes" id="UP000287651">
    <property type="component" value="Unassembled WGS sequence"/>
</dbReference>